<dbReference type="Pfam" id="PF01381">
    <property type="entry name" value="HTH_3"/>
    <property type="match status" value="1"/>
</dbReference>
<dbReference type="PRINTS" id="PR00598">
    <property type="entry name" value="HTHMARR"/>
</dbReference>
<protein>
    <recommendedName>
        <fullName evidence="2">HTH cro/C1-type domain-containing protein</fullName>
    </recommendedName>
</protein>
<evidence type="ECO:0000313" key="4">
    <source>
        <dbReference type="Proteomes" id="UP001477947"/>
    </source>
</evidence>
<evidence type="ECO:0000313" key="3">
    <source>
        <dbReference type="EMBL" id="XAM42076.1"/>
    </source>
</evidence>
<dbReference type="Proteomes" id="UP001477947">
    <property type="component" value="Chromosome"/>
</dbReference>
<name>A0ABZ3FFT5_9FIRM</name>
<dbReference type="PANTHER" id="PTHR46558:SF11">
    <property type="entry name" value="HTH-TYPE TRANSCRIPTIONAL REGULATOR XRE"/>
    <property type="match status" value="1"/>
</dbReference>
<dbReference type="PANTHER" id="PTHR46558">
    <property type="entry name" value="TRACRIPTIONAL REGULATORY PROTEIN-RELATED-RELATED"/>
    <property type="match status" value="1"/>
</dbReference>
<keyword evidence="1" id="KW-0238">DNA-binding</keyword>
<dbReference type="CDD" id="cd00093">
    <property type="entry name" value="HTH_XRE"/>
    <property type="match status" value="1"/>
</dbReference>
<reference evidence="3 4" key="1">
    <citation type="submission" date="2024-04" db="EMBL/GenBank/DDBJ databases">
        <title>Isolation and characterization of novel acetogenic strains of the genera Terrisporobacter and Acetoanaerobium.</title>
        <authorList>
            <person name="Boeer T."/>
            <person name="Schueler M.A."/>
            <person name="Lueschen A."/>
            <person name="Eysell L."/>
            <person name="Droege J."/>
            <person name="Heinemann M."/>
            <person name="Engelhardt L."/>
            <person name="Basen M."/>
            <person name="Daniel R."/>
        </authorList>
    </citation>
    <scope>NUCLEOTIDE SEQUENCE [LARGE SCALE GENOMIC DNA]</scope>
    <source>
        <strain evidence="3 4">ELB</strain>
    </source>
</reference>
<sequence length="109" mass="12603">MFSKILKDLRTEFNMSQSELAKKLDISPSTVGMYEQGRRYPDFDTLIKISEFFNVSLDFLLGKTLIRNEQNTSLNLTKKQLKALELASQYSDEEFETIIKLINTIKKGT</sequence>
<dbReference type="Gene3D" id="1.10.260.40">
    <property type="entry name" value="lambda repressor-like DNA-binding domains"/>
    <property type="match status" value="1"/>
</dbReference>
<gene>
    <name evidence="3" type="ORF">TPELB_23890</name>
</gene>
<dbReference type="SMART" id="SM00530">
    <property type="entry name" value="HTH_XRE"/>
    <property type="match status" value="1"/>
</dbReference>
<keyword evidence="4" id="KW-1185">Reference proteome</keyword>
<dbReference type="InterPro" id="IPR010982">
    <property type="entry name" value="Lambda_DNA-bd_dom_sf"/>
</dbReference>
<dbReference type="InterPro" id="IPR000835">
    <property type="entry name" value="HTH_MarR-typ"/>
</dbReference>
<organism evidence="3 4">
    <name type="scientific">Terrisporobacter petrolearius</name>
    <dbReference type="NCBI Taxonomy" id="1460447"/>
    <lineage>
        <taxon>Bacteria</taxon>
        <taxon>Bacillati</taxon>
        <taxon>Bacillota</taxon>
        <taxon>Clostridia</taxon>
        <taxon>Peptostreptococcales</taxon>
        <taxon>Peptostreptococcaceae</taxon>
        <taxon>Terrisporobacter</taxon>
    </lineage>
</organism>
<dbReference type="PROSITE" id="PS50943">
    <property type="entry name" value="HTH_CROC1"/>
    <property type="match status" value="1"/>
</dbReference>
<dbReference type="EMBL" id="CP154622">
    <property type="protein sequence ID" value="XAM42076.1"/>
    <property type="molecule type" value="Genomic_DNA"/>
</dbReference>
<dbReference type="RefSeq" id="WP_343337344.1">
    <property type="nucleotide sequence ID" value="NZ_CP154622.1"/>
</dbReference>
<dbReference type="SUPFAM" id="SSF47413">
    <property type="entry name" value="lambda repressor-like DNA-binding domains"/>
    <property type="match status" value="1"/>
</dbReference>
<accession>A0ABZ3FFT5</accession>
<proteinExistence type="predicted"/>
<evidence type="ECO:0000256" key="1">
    <source>
        <dbReference type="ARBA" id="ARBA00023125"/>
    </source>
</evidence>
<evidence type="ECO:0000259" key="2">
    <source>
        <dbReference type="PROSITE" id="PS50943"/>
    </source>
</evidence>
<dbReference type="InterPro" id="IPR001387">
    <property type="entry name" value="Cro/C1-type_HTH"/>
</dbReference>
<feature type="domain" description="HTH cro/C1-type" evidence="2">
    <location>
        <begin position="6"/>
        <end position="60"/>
    </location>
</feature>